<comment type="caution">
    <text evidence="2">The sequence shown here is derived from an EMBL/GenBank/DDBJ whole genome shotgun (WGS) entry which is preliminary data.</text>
</comment>
<evidence type="ECO:0000256" key="1">
    <source>
        <dbReference type="SAM" id="MobiDB-lite"/>
    </source>
</evidence>
<keyword evidence="3" id="KW-1185">Reference proteome</keyword>
<evidence type="ECO:0000313" key="2">
    <source>
        <dbReference type="EMBL" id="KAJ3495312.1"/>
    </source>
</evidence>
<reference evidence="2" key="1">
    <citation type="submission" date="2022-07" db="EMBL/GenBank/DDBJ databases">
        <title>Genome Sequence of Agrocybe chaxingu.</title>
        <authorList>
            <person name="Buettner E."/>
        </authorList>
    </citation>
    <scope>NUCLEOTIDE SEQUENCE</scope>
    <source>
        <strain evidence="2">MP-N11</strain>
    </source>
</reference>
<feature type="region of interest" description="Disordered" evidence="1">
    <location>
        <begin position="35"/>
        <end position="110"/>
    </location>
</feature>
<accession>A0A9W8MRX9</accession>
<dbReference type="Proteomes" id="UP001148786">
    <property type="component" value="Unassembled WGS sequence"/>
</dbReference>
<dbReference type="AlphaFoldDB" id="A0A9W8MRX9"/>
<gene>
    <name evidence="2" type="ORF">NLJ89_g10645</name>
</gene>
<protein>
    <submittedName>
        <fullName evidence="2">Uncharacterized protein</fullName>
    </submittedName>
</protein>
<proteinExistence type="predicted"/>
<name>A0A9W8MRX9_9AGAR</name>
<dbReference type="EMBL" id="JANKHO010002041">
    <property type="protein sequence ID" value="KAJ3495312.1"/>
    <property type="molecule type" value="Genomic_DNA"/>
</dbReference>
<sequence length="184" mass="20331">MLEEQAIALEIAQREADEAIEEQVAQISAHLAAQTLSDHVSGPSENPGGRLWGNDPPNPKDVSDLSSSKQFPLPRSASQKHRRTTSESPPFGCSQKSDEQTPSRRSRERELLSCLSEIDTQLPGIALKTRPPSALSTSSFISDMRLPPGSSYRYILEDSSHYHTEDLYRDEVATYCRTLAGCET</sequence>
<evidence type="ECO:0000313" key="3">
    <source>
        <dbReference type="Proteomes" id="UP001148786"/>
    </source>
</evidence>
<organism evidence="2 3">
    <name type="scientific">Agrocybe chaxingu</name>
    <dbReference type="NCBI Taxonomy" id="84603"/>
    <lineage>
        <taxon>Eukaryota</taxon>
        <taxon>Fungi</taxon>
        <taxon>Dikarya</taxon>
        <taxon>Basidiomycota</taxon>
        <taxon>Agaricomycotina</taxon>
        <taxon>Agaricomycetes</taxon>
        <taxon>Agaricomycetidae</taxon>
        <taxon>Agaricales</taxon>
        <taxon>Agaricineae</taxon>
        <taxon>Strophariaceae</taxon>
        <taxon>Agrocybe</taxon>
    </lineage>
</organism>
<feature type="compositionally biased region" description="Basic and acidic residues" evidence="1">
    <location>
        <begin position="96"/>
        <end position="110"/>
    </location>
</feature>